<dbReference type="InterPro" id="IPR012309">
    <property type="entry name" value="DNA_ligase_ATP-dep_C"/>
</dbReference>
<keyword evidence="12" id="KW-0131">Cell cycle</keyword>
<dbReference type="PROSITE" id="PS50160">
    <property type="entry name" value="DNA_LIGASE_A3"/>
    <property type="match status" value="1"/>
</dbReference>
<dbReference type="GO" id="GO:0003677">
    <property type="term" value="F:DNA binding"/>
    <property type="evidence" value="ECO:0007669"/>
    <property type="project" value="InterPro"/>
</dbReference>
<keyword evidence="6" id="KW-0547">Nucleotide-binding</keyword>
<dbReference type="RefSeq" id="WP_131155934.1">
    <property type="nucleotide sequence ID" value="NZ_CP036402.1"/>
</dbReference>
<dbReference type="GO" id="GO:0006281">
    <property type="term" value="P:DNA repair"/>
    <property type="evidence" value="ECO:0007669"/>
    <property type="project" value="UniProtKB-KW"/>
</dbReference>
<evidence type="ECO:0000256" key="4">
    <source>
        <dbReference type="ARBA" id="ARBA00022705"/>
    </source>
</evidence>
<keyword evidence="9" id="KW-0460">Magnesium</keyword>
<evidence type="ECO:0000256" key="5">
    <source>
        <dbReference type="ARBA" id="ARBA00022723"/>
    </source>
</evidence>
<evidence type="ECO:0000313" key="18">
    <source>
        <dbReference type="EMBL" id="QBI20941.1"/>
    </source>
</evidence>
<dbReference type="AlphaFoldDB" id="A0A411YIG7"/>
<dbReference type="InterPro" id="IPR000977">
    <property type="entry name" value="DNA_ligase_ATP-dep"/>
</dbReference>
<dbReference type="InterPro" id="IPR012308">
    <property type="entry name" value="DNA_ligase_ATP-dep_N"/>
</dbReference>
<dbReference type="GO" id="GO:0071897">
    <property type="term" value="P:DNA biosynthetic process"/>
    <property type="evidence" value="ECO:0007669"/>
    <property type="project" value="InterPro"/>
</dbReference>
<dbReference type="GO" id="GO:0006260">
    <property type="term" value="P:DNA replication"/>
    <property type="evidence" value="ECO:0007669"/>
    <property type="project" value="UniProtKB-KW"/>
</dbReference>
<comment type="similarity">
    <text evidence="16">Belongs to the ATP-dependent DNA ligase family.</text>
</comment>
<evidence type="ECO:0000256" key="15">
    <source>
        <dbReference type="ARBA" id="ARBA00074842"/>
    </source>
</evidence>
<feature type="domain" description="ATP-dependent DNA ligase family profile" evidence="17">
    <location>
        <begin position="280"/>
        <end position="404"/>
    </location>
</feature>
<evidence type="ECO:0000256" key="12">
    <source>
        <dbReference type="ARBA" id="ARBA00023306"/>
    </source>
</evidence>
<keyword evidence="4" id="KW-0235">DNA replication</keyword>
<evidence type="ECO:0000256" key="16">
    <source>
        <dbReference type="RuleBase" id="RU004196"/>
    </source>
</evidence>
<evidence type="ECO:0000256" key="6">
    <source>
        <dbReference type="ARBA" id="ARBA00022741"/>
    </source>
</evidence>
<dbReference type="Gene3D" id="1.10.3260.10">
    <property type="entry name" value="DNA ligase, ATP-dependent, N-terminal domain"/>
    <property type="match status" value="1"/>
</dbReference>
<dbReference type="NCBIfam" id="NF002868">
    <property type="entry name" value="PRK03180.1"/>
    <property type="match status" value="1"/>
</dbReference>
<keyword evidence="19" id="KW-1185">Reference proteome</keyword>
<dbReference type="SUPFAM" id="SSF117018">
    <property type="entry name" value="ATP-dependent DNA ligase DNA-binding domain"/>
    <property type="match status" value="1"/>
</dbReference>
<dbReference type="Pfam" id="PF04679">
    <property type="entry name" value="DNA_ligase_A_C"/>
    <property type="match status" value="1"/>
</dbReference>
<protein>
    <recommendedName>
        <fullName evidence="15">DNA ligase B</fullName>
        <ecNumber evidence="1">6.5.1.1</ecNumber>
    </recommendedName>
</protein>
<reference evidence="18 19" key="1">
    <citation type="submission" date="2019-01" db="EMBL/GenBank/DDBJ databases">
        <title>Egibacter rhizosphaerae EGI 80759T.</title>
        <authorList>
            <person name="Chen D.-D."/>
            <person name="Tian Y."/>
            <person name="Jiao J.-Y."/>
            <person name="Zhang X.-T."/>
            <person name="Zhang Y.-G."/>
            <person name="Zhang Y."/>
            <person name="Xiao M."/>
            <person name="Shu W.-S."/>
            <person name="Li W.-J."/>
        </authorList>
    </citation>
    <scope>NUCLEOTIDE SEQUENCE [LARGE SCALE GENOMIC DNA]</scope>
    <source>
        <strain evidence="18 19">EGI 80759</strain>
    </source>
</reference>
<evidence type="ECO:0000256" key="10">
    <source>
        <dbReference type="ARBA" id="ARBA00023172"/>
    </source>
</evidence>
<dbReference type="InterPro" id="IPR050191">
    <property type="entry name" value="ATP-dep_DNA_ligase"/>
</dbReference>
<name>A0A411YIG7_9ACTN</name>
<dbReference type="InterPro" id="IPR016059">
    <property type="entry name" value="DNA_ligase_ATP-dep_CS"/>
</dbReference>
<keyword evidence="5" id="KW-0479">Metal-binding</keyword>
<dbReference type="KEGG" id="erz:ER308_16080"/>
<dbReference type="EMBL" id="CP036402">
    <property type="protein sequence ID" value="QBI20941.1"/>
    <property type="molecule type" value="Genomic_DNA"/>
</dbReference>
<keyword evidence="7" id="KW-0227">DNA damage</keyword>
<dbReference type="NCBIfam" id="TIGR00574">
    <property type="entry name" value="dnl1"/>
    <property type="match status" value="1"/>
</dbReference>
<evidence type="ECO:0000313" key="19">
    <source>
        <dbReference type="Proteomes" id="UP000291469"/>
    </source>
</evidence>
<dbReference type="EC" id="6.5.1.1" evidence="1"/>
<evidence type="ECO:0000256" key="8">
    <source>
        <dbReference type="ARBA" id="ARBA00022840"/>
    </source>
</evidence>
<evidence type="ECO:0000256" key="14">
    <source>
        <dbReference type="ARBA" id="ARBA00054532"/>
    </source>
</evidence>
<dbReference type="PROSITE" id="PS00333">
    <property type="entry name" value="DNA_LIGASE_A2"/>
    <property type="match status" value="1"/>
</dbReference>
<dbReference type="GO" id="GO:0046872">
    <property type="term" value="F:metal ion binding"/>
    <property type="evidence" value="ECO:0007669"/>
    <property type="project" value="UniProtKB-KW"/>
</dbReference>
<evidence type="ECO:0000256" key="13">
    <source>
        <dbReference type="ARBA" id="ARBA00034003"/>
    </source>
</evidence>
<keyword evidence="11" id="KW-0234">DNA repair</keyword>
<dbReference type="SUPFAM" id="SSF56091">
    <property type="entry name" value="DNA ligase/mRNA capping enzyme, catalytic domain"/>
    <property type="match status" value="1"/>
</dbReference>
<dbReference type="InterPro" id="IPR012310">
    <property type="entry name" value="DNA_ligase_ATP-dep_cent"/>
</dbReference>
<dbReference type="GO" id="GO:0005524">
    <property type="term" value="F:ATP binding"/>
    <property type="evidence" value="ECO:0007669"/>
    <property type="project" value="UniProtKB-KW"/>
</dbReference>
<dbReference type="GO" id="GO:0051301">
    <property type="term" value="P:cell division"/>
    <property type="evidence" value="ECO:0007669"/>
    <property type="project" value="UniProtKB-KW"/>
</dbReference>
<dbReference type="Pfam" id="PF01068">
    <property type="entry name" value="DNA_ligase_A_M"/>
    <property type="match status" value="1"/>
</dbReference>
<keyword evidence="8" id="KW-0067">ATP-binding</keyword>
<evidence type="ECO:0000256" key="2">
    <source>
        <dbReference type="ARBA" id="ARBA00022598"/>
    </source>
</evidence>
<dbReference type="PANTHER" id="PTHR45674:SF13">
    <property type="entry name" value="DNA LIGASE-RELATED"/>
    <property type="match status" value="1"/>
</dbReference>
<dbReference type="Gene3D" id="2.40.50.140">
    <property type="entry name" value="Nucleic acid-binding proteins"/>
    <property type="match status" value="1"/>
</dbReference>
<keyword evidence="10" id="KW-0233">DNA recombination</keyword>
<sequence>MRLADVVAVSDAVRATSSRREKVAALADLLRDAEPRELPVAASLLAGHPRQGKVSVGWRTLRTVEVEPAPHPRLGLVEVDRVLGEIASASGPGSTGRRAELLAGLFGAATDAEQAFLRGLVLGELRQGALEGMVAQALARAWELREADVRRALMLAGDLGVVAQAAATGGEAAVRAFELELFRPVQPMLAKTSDDVVTALEEVGGAAVEAKLDGVRLQVHRDGHRVGVWSRTLKQLTTGAGRIVDLVRELPATSLVLDGEVLALDPDGRPRPLQDTMRALGDEDTALAVFFFDLLHRDGRSLLDVPLVRRRAELCDVVPDPHRVTHTPVRSGDDAEAAYHAALDAGHEGVVVKALDSPYEAGRRGRAWRKVKPAHSLDLVVLAVEWGSGRRTGWLSNLHLGAPDPDGGFVMLGKTFKGLTDERLAWQTQRFLGLETHREPGVVHVRPEQVVEVAIDGLVRSPRYPAGLALRFARVLRYRDDKSPDEADTIETVRGLATP</sequence>
<dbReference type="FunFam" id="2.40.50.140:FF:000163">
    <property type="entry name" value="Probable DNA ligase"/>
    <property type="match status" value="1"/>
</dbReference>
<accession>A0A411YIG7</accession>
<evidence type="ECO:0000256" key="11">
    <source>
        <dbReference type="ARBA" id="ARBA00023204"/>
    </source>
</evidence>
<dbReference type="GO" id="GO:0003910">
    <property type="term" value="F:DNA ligase (ATP) activity"/>
    <property type="evidence" value="ECO:0007669"/>
    <property type="project" value="UniProtKB-EC"/>
</dbReference>
<evidence type="ECO:0000256" key="7">
    <source>
        <dbReference type="ARBA" id="ARBA00022763"/>
    </source>
</evidence>
<dbReference type="OrthoDB" id="3733803at2"/>
<evidence type="ECO:0000256" key="3">
    <source>
        <dbReference type="ARBA" id="ARBA00022618"/>
    </source>
</evidence>
<comment type="catalytic activity">
    <reaction evidence="13">
        <text>ATP + (deoxyribonucleotide)n-3'-hydroxyl + 5'-phospho-(deoxyribonucleotide)m = (deoxyribonucleotide)n+m + AMP + diphosphate.</text>
        <dbReference type="EC" id="6.5.1.1"/>
    </reaction>
</comment>
<comment type="function">
    <text evidence="14">DNA ligase that seals nicks in double-stranded DNA during DNA replication, DNA recombination and DNA repair.</text>
</comment>
<evidence type="ECO:0000259" key="17">
    <source>
        <dbReference type="PROSITE" id="PS50160"/>
    </source>
</evidence>
<dbReference type="SUPFAM" id="SSF50249">
    <property type="entry name" value="Nucleic acid-binding proteins"/>
    <property type="match status" value="1"/>
</dbReference>
<evidence type="ECO:0000256" key="9">
    <source>
        <dbReference type="ARBA" id="ARBA00022842"/>
    </source>
</evidence>
<keyword evidence="3" id="KW-0132">Cell division</keyword>
<dbReference type="Gene3D" id="3.30.470.30">
    <property type="entry name" value="DNA ligase/mRNA capping enzyme"/>
    <property type="match status" value="1"/>
</dbReference>
<dbReference type="InterPro" id="IPR012340">
    <property type="entry name" value="NA-bd_OB-fold"/>
</dbReference>
<dbReference type="PANTHER" id="PTHR45674">
    <property type="entry name" value="DNA LIGASE 1/3 FAMILY MEMBER"/>
    <property type="match status" value="1"/>
</dbReference>
<dbReference type="Proteomes" id="UP000291469">
    <property type="component" value="Chromosome"/>
</dbReference>
<organism evidence="18 19">
    <name type="scientific">Egibacter rhizosphaerae</name>
    <dbReference type="NCBI Taxonomy" id="1670831"/>
    <lineage>
        <taxon>Bacteria</taxon>
        <taxon>Bacillati</taxon>
        <taxon>Actinomycetota</taxon>
        <taxon>Nitriliruptoria</taxon>
        <taxon>Egibacterales</taxon>
        <taxon>Egibacteraceae</taxon>
        <taxon>Egibacter</taxon>
    </lineage>
</organism>
<evidence type="ECO:0000256" key="1">
    <source>
        <dbReference type="ARBA" id="ARBA00012727"/>
    </source>
</evidence>
<keyword evidence="2 18" id="KW-0436">Ligase</keyword>
<proteinExistence type="inferred from homology"/>
<dbReference type="InterPro" id="IPR036599">
    <property type="entry name" value="DNA_ligase_N_sf"/>
</dbReference>
<gene>
    <name evidence="18" type="ORF">ER308_16080</name>
</gene>
<dbReference type="GO" id="GO:0006310">
    <property type="term" value="P:DNA recombination"/>
    <property type="evidence" value="ECO:0007669"/>
    <property type="project" value="UniProtKB-KW"/>
</dbReference>
<dbReference type="Pfam" id="PF04675">
    <property type="entry name" value="DNA_ligase_A_N"/>
    <property type="match status" value="1"/>
</dbReference>